<proteinExistence type="predicted"/>
<feature type="binding site" evidence="11">
    <location>
        <position position="42"/>
    </location>
    <ligand>
        <name>Zn(2+)</name>
        <dbReference type="ChEBI" id="CHEBI:29105"/>
    </ligand>
</feature>
<dbReference type="AlphaFoldDB" id="A0A1C3H9A5"/>
<keyword evidence="11" id="KW-0862">Zinc</keyword>
<evidence type="ECO:0000256" key="6">
    <source>
        <dbReference type="ARBA" id="ARBA00023159"/>
    </source>
</evidence>
<keyword evidence="8" id="KW-0234">DNA repair</keyword>
<dbReference type="InterPro" id="IPR009057">
    <property type="entry name" value="Homeodomain-like_sf"/>
</dbReference>
<dbReference type="InterPro" id="IPR004026">
    <property type="entry name" value="Ada_DNA_repair_Zn-bd"/>
</dbReference>
<evidence type="ECO:0000259" key="12">
    <source>
        <dbReference type="PROSITE" id="PS01124"/>
    </source>
</evidence>
<dbReference type="InterPro" id="IPR001497">
    <property type="entry name" value="MethylDNA_cys_MeTrfase_AS"/>
</dbReference>
<keyword evidence="3" id="KW-0808">Transferase</keyword>
<feature type="active site" description="Nucleophile; methyl group acceptor from either O6-methylguanine or O4-methylthymine" evidence="10">
    <location>
        <position position="322"/>
    </location>
</feature>
<sequence length="352" mass="38422">MMKNVIDSADPRWLAIVSRDKHADGRFIYAVKTTGVYCSPSCPSRQPNRQNVELFDDAEQAEAAGYRPCKRCRQGLTPLTEQHARQIAEACRYIERAEKAPSLQTLARHVGLSQYHFHRLFKAITGLTPKGYADAQRSQRLRTGLTQQETVTDAIFDAGYGANGRFYQQANAALGMTPKAYRAGGKGMRIHFAVGHCSLGEILAAQSEVGICAILLGDDAQQLVQDLQDKFPHAELIGGDAQYEALMAQVVGLIEAPENGLALPLDIRGTAFQQRVWQALQAIPVGETVSYADIARRIGAPKAVRAVAGACAANVLAVAIPCHRVVRNDGALSGYRWGVERKKALLEKEAQR</sequence>
<feature type="binding site" evidence="11">
    <location>
        <position position="38"/>
    </location>
    <ligand>
        <name>Zn(2+)</name>
        <dbReference type="ChEBI" id="CHEBI:29105"/>
    </ligand>
</feature>
<dbReference type="GO" id="GO:0003908">
    <property type="term" value="F:methylated-DNA-[protein]-cysteine S-methyltransferase activity"/>
    <property type="evidence" value="ECO:0007669"/>
    <property type="project" value="UniProtKB-EC"/>
</dbReference>
<feature type="binding site" evidence="11">
    <location>
        <position position="72"/>
    </location>
    <ligand>
        <name>Zn(2+)</name>
        <dbReference type="ChEBI" id="CHEBI:29105"/>
    </ligand>
</feature>
<dbReference type="EMBL" id="LT575490">
    <property type="protein sequence ID" value="SAY41631.1"/>
    <property type="molecule type" value="Genomic_DNA"/>
</dbReference>
<keyword evidence="6" id="KW-0010">Activator</keyword>
<dbReference type="Gene3D" id="1.10.10.10">
    <property type="entry name" value="Winged helix-like DNA-binding domain superfamily/Winged helix DNA-binding domain"/>
    <property type="match status" value="1"/>
</dbReference>
<dbReference type="GO" id="GO:0008270">
    <property type="term" value="F:zinc ion binding"/>
    <property type="evidence" value="ECO:0007669"/>
    <property type="project" value="InterPro"/>
</dbReference>
<comment type="catalytic activity">
    <reaction evidence="1">
        <text>a 4-O-methyl-thymidine in DNA + L-cysteinyl-[protein] = a thymidine in DNA + S-methyl-L-cysteinyl-[protein]</text>
        <dbReference type="Rhea" id="RHEA:53428"/>
        <dbReference type="Rhea" id="RHEA-COMP:10131"/>
        <dbReference type="Rhea" id="RHEA-COMP:10132"/>
        <dbReference type="Rhea" id="RHEA-COMP:13555"/>
        <dbReference type="Rhea" id="RHEA-COMP:13556"/>
        <dbReference type="ChEBI" id="CHEBI:29950"/>
        <dbReference type="ChEBI" id="CHEBI:82612"/>
        <dbReference type="ChEBI" id="CHEBI:137386"/>
        <dbReference type="ChEBI" id="CHEBI:137387"/>
        <dbReference type="EC" id="2.1.1.63"/>
    </reaction>
</comment>
<dbReference type="InterPro" id="IPR018060">
    <property type="entry name" value="HTH_AraC"/>
</dbReference>
<dbReference type="PANTHER" id="PTHR10815">
    <property type="entry name" value="METHYLATED-DNA--PROTEIN-CYSTEINE METHYLTRANSFERASE"/>
    <property type="match status" value="1"/>
</dbReference>
<dbReference type="Gene3D" id="1.10.10.60">
    <property type="entry name" value="Homeodomain-like"/>
    <property type="match status" value="1"/>
</dbReference>
<keyword evidence="11" id="KW-0479">Metal-binding</keyword>
<dbReference type="NCBIfam" id="NF011964">
    <property type="entry name" value="PRK15435.1"/>
    <property type="match status" value="1"/>
</dbReference>
<dbReference type="PANTHER" id="PTHR10815:SF14">
    <property type="entry name" value="BIFUNCTIONAL TRANSCRIPTIONAL ACTIVATOR_DNA REPAIR ENZYME ADA"/>
    <property type="match status" value="1"/>
</dbReference>
<keyword evidence="5" id="KW-0805">Transcription regulation</keyword>
<dbReference type="Gene3D" id="3.30.160.70">
    <property type="entry name" value="Methylated DNA-protein cysteine methyltransferase domain"/>
    <property type="match status" value="1"/>
</dbReference>
<evidence type="ECO:0000256" key="3">
    <source>
        <dbReference type="ARBA" id="ARBA00022679"/>
    </source>
</evidence>
<name>A0A1C3H9A5_SERMA</name>
<gene>
    <name evidence="13" type="primary">ada_1</name>
    <name evidence="13" type="ORF">PWN146_00294</name>
</gene>
<accession>A0A1C3H9A5</accession>
<evidence type="ECO:0000256" key="9">
    <source>
        <dbReference type="ARBA" id="ARBA00049348"/>
    </source>
</evidence>
<evidence type="ECO:0000256" key="2">
    <source>
        <dbReference type="ARBA" id="ARBA00022603"/>
    </source>
</evidence>
<feature type="binding site" evidence="11">
    <location>
        <position position="69"/>
    </location>
    <ligand>
        <name>Zn(2+)</name>
        <dbReference type="ChEBI" id="CHEBI:29105"/>
    </ligand>
</feature>
<dbReference type="SUPFAM" id="SSF57884">
    <property type="entry name" value="Ada DNA repair protein, N-terminal domain (N-Ada 10)"/>
    <property type="match status" value="1"/>
</dbReference>
<reference evidence="13" key="1">
    <citation type="submission" date="2016-05" db="EMBL/GenBank/DDBJ databases">
        <authorList>
            <person name="Cock P.J.A."/>
            <person name="Cock P.J.A."/>
        </authorList>
    </citation>
    <scope>NUCLEOTIDE SEQUENCE</scope>
    <source>
        <strain evidence="13">PWN146_assembly</strain>
    </source>
</reference>
<dbReference type="GO" id="GO:0006281">
    <property type="term" value="P:DNA repair"/>
    <property type="evidence" value="ECO:0007669"/>
    <property type="project" value="UniProtKB-KW"/>
</dbReference>
<dbReference type="Gene3D" id="3.40.10.10">
    <property type="entry name" value="DNA Methylphosphotriester Repair Domain"/>
    <property type="match status" value="1"/>
</dbReference>
<keyword evidence="2" id="KW-0489">Methyltransferase</keyword>
<dbReference type="NCBIfam" id="TIGR00589">
    <property type="entry name" value="ogt"/>
    <property type="match status" value="1"/>
</dbReference>
<dbReference type="PROSITE" id="PS00374">
    <property type="entry name" value="MGMT"/>
    <property type="match status" value="1"/>
</dbReference>
<evidence type="ECO:0000256" key="11">
    <source>
        <dbReference type="PIRSR" id="PIRSR000409-3"/>
    </source>
</evidence>
<dbReference type="GO" id="GO:0003700">
    <property type="term" value="F:DNA-binding transcription factor activity"/>
    <property type="evidence" value="ECO:0007669"/>
    <property type="project" value="InterPro"/>
</dbReference>
<dbReference type="SUPFAM" id="SSF46767">
    <property type="entry name" value="Methylated DNA-protein cysteine methyltransferase, C-terminal domain"/>
    <property type="match status" value="1"/>
</dbReference>
<keyword evidence="7" id="KW-0804">Transcription</keyword>
<evidence type="ECO:0000256" key="4">
    <source>
        <dbReference type="ARBA" id="ARBA00022763"/>
    </source>
</evidence>
<dbReference type="InterPro" id="IPR035451">
    <property type="entry name" value="Ada-like_dom_sf"/>
</dbReference>
<dbReference type="Pfam" id="PF01035">
    <property type="entry name" value="DNA_binding_1"/>
    <property type="match status" value="1"/>
</dbReference>
<feature type="active site" description="Nucleophile; methyl group acceptor from methylphosphotriester" evidence="10">
    <location>
        <position position="38"/>
    </location>
</feature>
<dbReference type="InterPro" id="IPR036217">
    <property type="entry name" value="MethylDNA_cys_MeTrfase_DNAb"/>
</dbReference>
<dbReference type="SUPFAM" id="SSF53155">
    <property type="entry name" value="Methylated DNA-protein cysteine methyltransferase domain"/>
    <property type="match status" value="1"/>
</dbReference>
<evidence type="ECO:0000256" key="10">
    <source>
        <dbReference type="PIRSR" id="PIRSR000409-1"/>
    </source>
</evidence>
<protein>
    <submittedName>
        <fullName evidence="13">Bifunctional transcriptional activator/DNA repair enzyme Ada</fullName>
    </submittedName>
</protein>
<feature type="domain" description="HTH araC/xylS-type" evidence="12">
    <location>
        <begin position="88"/>
        <end position="184"/>
    </location>
</feature>
<dbReference type="PROSITE" id="PS01124">
    <property type="entry name" value="HTH_ARAC_FAMILY_2"/>
    <property type="match status" value="1"/>
</dbReference>
<evidence type="ECO:0000313" key="13">
    <source>
        <dbReference type="EMBL" id="SAY41631.1"/>
    </source>
</evidence>
<dbReference type="InterPro" id="IPR036631">
    <property type="entry name" value="MGMT_N_sf"/>
</dbReference>
<dbReference type="InterPro" id="IPR014048">
    <property type="entry name" value="MethylDNA_cys_MeTrfase_DNA-bd"/>
</dbReference>
<dbReference type="CDD" id="cd06445">
    <property type="entry name" value="ATase"/>
    <property type="match status" value="1"/>
</dbReference>
<evidence type="ECO:0000256" key="5">
    <source>
        <dbReference type="ARBA" id="ARBA00023015"/>
    </source>
</evidence>
<dbReference type="GO" id="GO:0043565">
    <property type="term" value="F:sequence-specific DNA binding"/>
    <property type="evidence" value="ECO:0007669"/>
    <property type="project" value="InterPro"/>
</dbReference>
<dbReference type="SUPFAM" id="SSF46689">
    <property type="entry name" value="Homeodomain-like"/>
    <property type="match status" value="1"/>
</dbReference>
<dbReference type="SMART" id="SM00342">
    <property type="entry name" value="HTH_ARAC"/>
    <property type="match status" value="1"/>
</dbReference>
<dbReference type="Pfam" id="PF02805">
    <property type="entry name" value="Ada_Zn_binding"/>
    <property type="match status" value="1"/>
</dbReference>
<dbReference type="PIRSF" id="PIRSF000409">
    <property type="entry name" value="Ada"/>
    <property type="match status" value="1"/>
</dbReference>
<dbReference type="FunFam" id="1.10.10.10:FF:000410">
    <property type="entry name" value="ADA regulatory protein, putative"/>
    <property type="match status" value="1"/>
</dbReference>
<comment type="catalytic activity">
    <reaction evidence="9">
        <text>a 6-O-methyl-2'-deoxyguanosine in DNA + L-cysteinyl-[protein] = S-methyl-L-cysteinyl-[protein] + a 2'-deoxyguanosine in DNA</text>
        <dbReference type="Rhea" id="RHEA:24000"/>
        <dbReference type="Rhea" id="RHEA-COMP:10131"/>
        <dbReference type="Rhea" id="RHEA-COMP:10132"/>
        <dbReference type="Rhea" id="RHEA-COMP:11367"/>
        <dbReference type="Rhea" id="RHEA-COMP:11368"/>
        <dbReference type="ChEBI" id="CHEBI:29950"/>
        <dbReference type="ChEBI" id="CHEBI:82612"/>
        <dbReference type="ChEBI" id="CHEBI:85445"/>
        <dbReference type="ChEBI" id="CHEBI:85448"/>
        <dbReference type="EC" id="2.1.1.63"/>
    </reaction>
</comment>
<dbReference type="GO" id="GO:0032259">
    <property type="term" value="P:methylation"/>
    <property type="evidence" value="ECO:0007669"/>
    <property type="project" value="UniProtKB-KW"/>
</dbReference>
<dbReference type="Pfam" id="PF12833">
    <property type="entry name" value="HTH_18"/>
    <property type="match status" value="1"/>
</dbReference>
<comment type="cofactor">
    <cofactor evidence="11">
        <name>Zn(2+)</name>
        <dbReference type="ChEBI" id="CHEBI:29105"/>
    </cofactor>
    <text evidence="11">Binds 1 zinc ion per subunit.</text>
</comment>
<evidence type="ECO:0000256" key="1">
    <source>
        <dbReference type="ARBA" id="ARBA00001286"/>
    </source>
</evidence>
<evidence type="ECO:0000256" key="8">
    <source>
        <dbReference type="ARBA" id="ARBA00023204"/>
    </source>
</evidence>
<dbReference type="InterPro" id="IPR016221">
    <property type="entry name" value="Bifunct_regulatory_prot_Ada"/>
</dbReference>
<keyword evidence="4" id="KW-0227">DNA damage</keyword>
<evidence type="ECO:0000256" key="7">
    <source>
        <dbReference type="ARBA" id="ARBA00023163"/>
    </source>
</evidence>
<organism evidence="13">
    <name type="scientific">Serratia marcescens</name>
    <dbReference type="NCBI Taxonomy" id="615"/>
    <lineage>
        <taxon>Bacteria</taxon>
        <taxon>Pseudomonadati</taxon>
        <taxon>Pseudomonadota</taxon>
        <taxon>Gammaproteobacteria</taxon>
        <taxon>Enterobacterales</taxon>
        <taxon>Yersiniaceae</taxon>
        <taxon>Serratia</taxon>
    </lineage>
</organism>
<dbReference type="InterPro" id="IPR036388">
    <property type="entry name" value="WH-like_DNA-bd_sf"/>
</dbReference>